<proteinExistence type="predicted"/>
<dbReference type="PROSITE" id="PS51257">
    <property type="entry name" value="PROKAR_LIPOPROTEIN"/>
    <property type="match status" value="1"/>
</dbReference>
<protein>
    <recommendedName>
        <fullName evidence="4">Lipoprotein</fullName>
    </recommendedName>
</protein>
<evidence type="ECO:0000313" key="3">
    <source>
        <dbReference type="Proteomes" id="UP000286594"/>
    </source>
</evidence>
<sequence length="107" mass="11466">MRLPALILPVALMLMACGAQPGPMFFGAERHDLTLDGIHLVVFRKEDHVEVIRLGYLSRAERDAVPALMERAAAQATGCMVVGPGRGMWSSPSLIGDSGEATFELAC</sequence>
<organism evidence="2 3">
    <name type="scientific">Paenirhodobacter ferrireducens</name>
    <dbReference type="NCBI Taxonomy" id="1215032"/>
    <lineage>
        <taxon>Bacteria</taxon>
        <taxon>Pseudomonadati</taxon>
        <taxon>Pseudomonadota</taxon>
        <taxon>Alphaproteobacteria</taxon>
        <taxon>Rhodobacterales</taxon>
        <taxon>Rhodobacter group</taxon>
        <taxon>Paenirhodobacter</taxon>
    </lineage>
</organism>
<dbReference type="OrthoDB" id="7859824at2"/>
<evidence type="ECO:0000256" key="1">
    <source>
        <dbReference type="SAM" id="SignalP"/>
    </source>
</evidence>
<dbReference type="RefSeq" id="WP_128148485.1">
    <property type="nucleotide sequence ID" value="NZ_SAVB01000008.1"/>
</dbReference>
<accession>A0A443LL75</accession>
<feature type="chain" id="PRO_5019250719" description="Lipoprotein" evidence="1">
    <location>
        <begin position="22"/>
        <end position="107"/>
    </location>
</feature>
<dbReference type="AlphaFoldDB" id="A0A443LL75"/>
<name>A0A443LL75_9RHOB</name>
<evidence type="ECO:0000313" key="2">
    <source>
        <dbReference type="EMBL" id="RWR49934.1"/>
    </source>
</evidence>
<keyword evidence="1" id="KW-0732">Signal</keyword>
<gene>
    <name evidence="2" type="ORF">EOW65_08250</name>
</gene>
<dbReference type="EMBL" id="SAVB01000008">
    <property type="protein sequence ID" value="RWR49934.1"/>
    <property type="molecule type" value="Genomic_DNA"/>
</dbReference>
<dbReference type="Proteomes" id="UP000286594">
    <property type="component" value="Unassembled WGS sequence"/>
</dbReference>
<reference evidence="2 3" key="1">
    <citation type="submission" date="2019-01" db="EMBL/GenBank/DDBJ databases">
        <title>Sinorhodobacter populi sp. nov. isolated from the symptomatic bark tissue of Populus euramericana canker.</title>
        <authorList>
            <person name="Xu G."/>
        </authorList>
    </citation>
    <scope>NUCLEOTIDE SEQUENCE [LARGE SCALE GENOMIC DNA]</scope>
    <source>
        <strain evidence="2 3">CCTCC AB2012026</strain>
    </source>
</reference>
<comment type="caution">
    <text evidence="2">The sequence shown here is derived from an EMBL/GenBank/DDBJ whole genome shotgun (WGS) entry which is preliminary data.</text>
</comment>
<evidence type="ECO:0008006" key="4">
    <source>
        <dbReference type="Google" id="ProtNLM"/>
    </source>
</evidence>
<feature type="signal peptide" evidence="1">
    <location>
        <begin position="1"/>
        <end position="21"/>
    </location>
</feature>
<keyword evidence="3" id="KW-1185">Reference proteome</keyword>